<proteinExistence type="predicted"/>
<dbReference type="Pfam" id="PF06041">
    <property type="entry name" value="DUF924"/>
    <property type="match status" value="1"/>
</dbReference>
<dbReference type="SUPFAM" id="SSF48452">
    <property type="entry name" value="TPR-like"/>
    <property type="match status" value="1"/>
</dbReference>
<evidence type="ECO:0000313" key="1">
    <source>
        <dbReference type="EMBL" id="CAG9165337.1"/>
    </source>
</evidence>
<dbReference type="Proteomes" id="UP000727654">
    <property type="component" value="Unassembled WGS sequence"/>
</dbReference>
<dbReference type="EMBL" id="CAJZAI010000001">
    <property type="protein sequence ID" value="CAG9165337.1"/>
    <property type="molecule type" value="Genomic_DNA"/>
</dbReference>
<accession>A0ABM8WDE4</accession>
<reference evidence="1 2" key="1">
    <citation type="submission" date="2021-08" db="EMBL/GenBank/DDBJ databases">
        <authorList>
            <person name="Peeters C."/>
        </authorList>
    </citation>
    <scope>NUCLEOTIDE SEQUENCE [LARGE SCALE GENOMIC DNA]</scope>
    <source>
        <strain evidence="1 2">LMG 23992</strain>
    </source>
</reference>
<dbReference type="Gene3D" id="1.20.58.320">
    <property type="entry name" value="TPR-like"/>
    <property type="match status" value="1"/>
</dbReference>
<keyword evidence="2" id="KW-1185">Reference proteome</keyword>
<dbReference type="Gene3D" id="1.25.40.10">
    <property type="entry name" value="Tetratricopeptide repeat domain"/>
    <property type="match status" value="1"/>
</dbReference>
<dbReference type="InterPro" id="IPR010323">
    <property type="entry name" value="DUF924"/>
</dbReference>
<dbReference type="InterPro" id="IPR011990">
    <property type="entry name" value="TPR-like_helical_dom_sf"/>
</dbReference>
<name>A0ABM8WDE4_9BURK</name>
<gene>
    <name evidence="1" type="ORF">LMG23992_00442</name>
</gene>
<organism evidence="1 2">
    <name type="scientific">Cupriavidus laharis</name>
    <dbReference type="NCBI Taxonomy" id="151654"/>
    <lineage>
        <taxon>Bacteria</taxon>
        <taxon>Pseudomonadati</taxon>
        <taxon>Pseudomonadota</taxon>
        <taxon>Betaproteobacteria</taxon>
        <taxon>Burkholderiales</taxon>
        <taxon>Burkholderiaceae</taxon>
        <taxon>Cupriavidus</taxon>
    </lineage>
</organism>
<evidence type="ECO:0008006" key="3">
    <source>
        <dbReference type="Google" id="ProtNLM"/>
    </source>
</evidence>
<dbReference type="RefSeq" id="WP_224078145.1">
    <property type="nucleotide sequence ID" value="NZ_CAJZAI010000001.1"/>
</dbReference>
<comment type="caution">
    <text evidence="1">The sequence shown here is derived from an EMBL/GenBank/DDBJ whole genome shotgun (WGS) entry which is preliminary data.</text>
</comment>
<sequence>MQDKLPDTARQLLDFWFGHHGSPAWNTARPEWFAKSPAFDEAIRANFLTVWETAHSGDPEEGEDWCATHEGACARIVLLDQFPRHLFRNDPRSFATDAQALELARRIVAGGMDRELPTGHHRMFCYMPFEHSESMQDQDESVRLMTQLCDETAGKVDVVEWAEKHRAVIARFGRFPHRNAILGRQSTPEELAFLKEPGSRF</sequence>
<protein>
    <recommendedName>
        <fullName evidence="3">DUF924 domain-containing protein</fullName>
    </recommendedName>
</protein>
<evidence type="ECO:0000313" key="2">
    <source>
        <dbReference type="Proteomes" id="UP000727654"/>
    </source>
</evidence>